<sequence>MKKSPRFTHIRKHLEAGRFQEAISLIRRTLTAHRADPEAWVYLAQALEKTSFKDYAGLAYERAWILDPRAEWISRTPSYPPRVSVADAPSWLQELLNVPLLSLSAAIIARNEAQSLKRCLEAVQPAVDEIVVVDTGSEDQTPSIAQDLGARVYSCPWTDNFSAARNFAMEKVRTDWVFWIDADEIFDPDDIHVPRVVAGLLDNCNPPVILRVVLINNTGSETHYNFDVSRLFPTRFGLRFRGRIHEQIGPPDGDLYAAAYNHPLVRIRLHHDGYHPDLIPRKLERNIRILRLAIHDNPDDVASWGFLGRELYLQGNLMEAVDVLYQAERMASNVAMYGRLPEIQAYLADALIQLGRLDEAITVSRRAVESNPQFPPGWYNYGKAQLMMAWQFSESARRALIAAREQAPLYEGIITYDPQIPRWKSLVALADVAKLQGDWMAAVRLYQQARNEQAPDQAVHVPLQHIRDQLSQLQNILGQDEKD</sequence>
<gene>
    <name evidence="3" type="ORF">C7B43_13125</name>
</gene>
<organism evidence="3 4">
    <name type="scientific">Sulfobacillus benefaciens</name>
    <dbReference type="NCBI Taxonomy" id="453960"/>
    <lineage>
        <taxon>Bacteria</taxon>
        <taxon>Bacillati</taxon>
        <taxon>Bacillota</taxon>
        <taxon>Clostridia</taxon>
        <taxon>Eubacteriales</taxon>
        <taxon>Clostridiales Family XVII. Incertae Sedis</taxon>
        <taxon>Sulfobacillus</taxon>
    </lineage>
</organism>
<dbReference type="Gene3D" id="3.90.550.10">
    <property type="entry name" value="Spore Coat Polysaccharide Biosynthesis Protein SpsA, Chain A"/>
    <property type="match status" value="1"/>
</dbReference>
<dbReference type="GO" id="GO:0016740">
    <property type="term" value="F:transferase activity"/>
    <property type="evidence" value="ECO:0007669"/>
    <property type="project" value="UniProtKB-KW"/>
</dbReference>
<dbReference type="PROSITE" id="PS50005">
    <property type="entry name" value="TPR"/>
    <property type="match status" value="1"/>
</dbReference>
<dbReference type="Pfam" id="PF00535">
    <property type="entry name" value="Glycos_transf_2"/>
    <property type="match status" value="1"/>
</dbReference>
<evidence type="ECO:0000259" key="2">
    <source>
        <dbReference type="Pfam" id="PF00535"/>
    </source>
</evidence>
<dbReference type="Pfam" id="PF13432">
    <property type="entry name" value="TPR_16"/>
    <property type="match status" value="1"/>
</dbReference>
<dbReference type="InterPro" id="IPR011990">
    <property type="entry name" value="TPR-like_helical_dom_sf"/>
</dbReference>
<dbReference type="CDD" id="cd02511">
    <property type="entry name" value="Beta4Glucosyltransferase"/>
    <property type="match status" value="1"/>
</dbReference>
<comment type="caution">
    <text evidence="3">The sequence shown here is derived from an EMBL/GenBank/DDBJ whole genome shotgun (WGS) entry which is preliminary data.</text>
</comment>
<keyword evidence="1" id="KW-0802">TPR repeat</keyword>
<proteinExistence type="predicted"/>
<keyword evidence="3" id="KW-0808">Transferase</keyword>
<dbReference type="Gene3D" id="1.25.40.10">
    <property type="entry name" value="Tetratricopeptide repeat domain"/>
    <property type="match status" value="2"/>
</dbReference>
<dbReference type="InterPro" id="IPR001173">
    <property type="entry name" value="Glyco_trans_2-like"/>
</dbReference>
<dbReference type="PANTHER" id="PTHR43630:SF2">
    <property type="entry name" value="GLYCOSYLTRANSFERASE"/>
    <property type="match status" value="1"/>
</dbReference>
<dbReference type="Pfam" id="PF13176">
    <property type="entry name" value="TPR_7"/>
    <property type="match status" value="1"/>
</dbReference>
<evidence type="ECO:0000313" key="3">
    <source>
        <dbReference type="EMBL" id="PSR26715.1"/>
    </source>
</evidence>
<dbReference type="PANTHER" id="PTHR43630">
    <property type="entry name" value="POLY-BETA-1,6-N-ACETYL-D-GLUCOSAMINE SYNTHASE"/>
    <property type="match status" value="1"/>
</dbReference>
<dbReference type="SUPFAM" id="SSF53448">
    <property type="entry name" value="Nucleotide-diphospho-sugar transferases"/>
    <property type="match status" value="1"/>
</dbReference>
<dbReference type="SMART" id="SM00028">
    <property type="entry name" value="TPR"/>
    <property type="match status" value="3"/>
</dbReference>
<dbReference type="InterPro" id="IPR029044">
    <property type="entry name" value="Nucleotide-diphossugar_trans"/>
</dbReference>
<feature type="repeat" description="TPR" evidence="1">
    <location>
        <begin position="341"/>
        <end position="374"/>
    </location>
</feature>
<protein>
    <submittedName>
        <fullName evidence="3">Glycosyl transferase family 2</fullName>
    </submittedName>
</protein>
<feature type="domain" description="Glycosyltransferase 2-like" evidence="2">
    <location>
        <begin position="104"/>
        <end position="225"/>
    </location>
</feature>
<dbReference type="Proteomes" id="UP000242699">
    <property type="component" value="Unassembled WGS sequence"/>
</dbReference>
<dbReference type="Pfam" id="PF13428">
    <property type="entry name" value="TPR_14"/>
    <property type="match status" value="1"/>
</dbReference>
<evidence type="ECO:0000313" key="4">
    <source>
        <dbReference type="Proteomes" id="UP000242699"/>
    </source>
</evidence>
<dbReference type="EMBL" id="PXYT01000033">
    <property type="protein sequence ID" value="PSR26715.1"/>
    <property type="molecule type" value="Genomic_DNA"/>
</dbReference>
<evidence type="ECO:0000256" key="1">
    <source>
        <dbReference type="PROSITE-ProRule" id="PRU00339"/>
    </source>
</evidence>
<dbReference type="SUPFAM" id="SSF48452">
    <property type="entry name" value="TPR-like"/>
    <property type="match status" value="1"/>
</dbReference>
<name>A0A2T2WWU9_9FIRM</name>
<dbReference type="InterPro" id="IPR019734">
    <property type="entry name" value="TPR_rpt"/>
</dbReference>
<accession>A0A2T2WWU9</accession>
<dbReference type="AlphaFoldDB" id="A0A2T2WWU9"/>
<reference evidence="3 4" key="1">
    <citation type="journal article" date="2014" name="BMC Genomics">
        <title>Comparison of environmental and isolate Sulfobacillus genomes reveals diverse carbon, sulfur, nitrogen, and hydrogen metabolisms.</title>
        <authorList>
            <person name="Justice N.B."/>
            <person name="Norman A."/>
            <person name="Brown C.T."/>
            <person name="Singh A."/>
            <person name="Thomas B.C."/>
            <person name="Banfield J.F."/>
        </authorList>
    </citation>
    <scope>NUCLEOTIDE SEQUENCE [LARGE SCALE GENOMIC DNA]</scope>
    <source>
        <strain evidence="3">AMDSBA1</strain>
    </source>
</reference>